<dbReference type="RefSeq" id="WP_103726568.1">
    <property type="nucleotide sequence ID" value="NZ_PQNY01000012.1"/>
</dbReference>
<sequence length="221" mass="26317">MKNLDLHLRSIENKDWATLLFLLCFAVVVIAKTFFDSRFHDYMRLLFSNKYIKIYKDSSHMLSIFNVLLFFVNLVSLSFFIQITLEHFGYGNRHDWVLFIRIFTLLAVFILSKYLFEKIIAVVFNIEEVLEQFSAAKVSYRTYLGLLLLPFVLVIYFNDFEINSLILTLIAIILIINAVTYLLSLRNYQKFVAGYMFYFILYLCALEITPYYFIYYLVTKK</sequence>
<feature type="transmembrane region" description="Helical" evidence="1">
    <location>
        <begin position="62"/>
        <end position="84"/>
    </location>
</feature>
<accession>A0A2S4N6B7</accession>
<feature type="transmembrane region" description="Helical" evidence="1">
    <location>
        <begin position="96"/>
        <end position="116"/>
    </location>
</feature>
<keyword evidence="1" id="KW-0812">Transmembrane</keyword>
<dbReference type="Proteomes" id="UP000237056">
    <property type="component" value="Unassembled WGS sequence"/>
</dbReference>
<feature type="transmembrane region" description="Helical" evidence="1">
    <location>
        <begin position="140"/>
        <end position="158"/>
    </location>
</feature>
<dbReference type="AlphaFoldDB" id="A0A2S4N6B7"/>
<feature type="transmembrane region" description="Helical" evidence="1">
    <location>
        <begin position="195"/>
        <end position="218"/>
    </location>
</feature>
<evidence type="ECO:0000256" key="1">
    <source>
        <dbReference type="SAM" id="Phobius"/>
    </source>
</evidence>
<organism evidence="2 3">
    <name type="scientific">Flavobacterium croceum DSM 17960</name>
    <dbReference type="NCBI Taxonomy" id="1121886"/>
    <lineage>
        <taxon>Bacteria</taxon>
        <taxon>Pseudomonadati</taxon>
        <taxon>Bacteroidota</taxon>
        <taxon>Flavobacteriia</taxon>
        <taxon>Flavobacteriales</taxon>
        <taxon>Flavobacteriaceae</taxon>
        <taxon>Flavobacterium</taxon>
    </lineage>
</organism>
<keyword evidence="3" id="KW-1185">Reference proteome</keyword>
<dbReference type="OrthoDB" id="1438590at2"/>
<evidence type="ECO:0000313" key="2">
    <source>
        <dbReference type="EMBL" id="POS01252.1"/>
    </source>
</evidence>
<dbReference type="Pfam" id="PF14093">
    <property type="entry name" value="DUF4271"/>
    <property type="match status" value="1"/>
</dbReference>
<protein>
    <submittedName>
        <fullName evidence="2">Uncharacterized protein DUF4271</fullName>
    </submittedName>
</protein>
<feature type="transmembrane region" description="Helical" evidence="1">
    <location>
        <begin position="164"/>
        <end position="183"/>
    </location>
</feature>
<keyword evidence="1" id="KW-0472">Membrane</keyword>
<dbReference type="InterPro" id="IPR025367">
    <property type="entry name" value="DUF4271"/>
</dbReference>
<gene>
    <name evidence="2" type="ORF">Q361_11255</name>
</gene>
<reference evidence="2 3" key="1">
    <citation type="submission" date="2018-01" db="EMBL/GenBank/DDBJ databases">
        <title>Genomic Encyclopedia of Type Strains, Phase I: the one thousand microbial genomes (KMG-I) project.</title>
        <authorList>
            <person name="Goeker M."/>
        </authorList>
    </citation>
    <scope>NUCLEOTIDE SEQUENCE [LARGE SCALE GENOMIC DNA]</scope>
    <source>
        <strain evidence="2 3">DSM 17960</strain>
    </source>
</reference>
<evidence type="ECO:0000313" key="3">
    <source>
        <dbReference type="Proteomes" id="UP000237056"/>
    </source>
</evidence>
<feature type="transmembrane region" description="Helical" evidence="1">
    <location>
        <begin position="16"/>
        <end position="35"/>
    </location>
</feature>
<dbReference type="EMBL" id="PQNY01000012">
    <property type="protein sequence ID" value="POS01252.1"/>
    <property type="molecule type" value="Genomic_DNA"/>
</dbReference>
<name>A0A2S4N6B7_9FLAO</name>
<comment type="caution">
    <text evidence="2">The sequence shown here is derived from an EMBL/GenBank/DDBJ whole genome shotgun (WGS) entry which is preliminary data.</text>
</comment>
<keyword evidence="1" id="KW-1133">Transmembrane helix</keyword>
<proteinExistence type="predicted"/>